<dbReference type="KEGG" id="ttc:FOKN1_0659"/>
<dbReference type="EMBL" id="AP018052">
    <property type="protein sequence ID" value="BAZ93061.1"/>
    <property type="molecule type" value="Genomic_DNA"/>
</dbReference>
<keyword evidence="4" id="KW-1185">Reference proteome</keyword>
<evidence type="ECO:0000313" key="3">
    <source>
        <dbReference type="EMBL" id="BAZ93061.1"/>
    </source>
</evidence>
<dbReference type="Pfam" id="PF02896">
    <property type="entry name" value="PEP-utilizers_C"/>
    <property type="match status" value="1"/>
</dbReference>
<dbReference type="PANTHER" id="PTHR46244:SF3">
    <property type="entry name" value="PHOSPHOENOLPYRUVATE-PROTEIN PHOSPHOTRANSFERASE"/>
    <property type="match status" value="1"/>
</dbReference>
<dbReference type="InterPro" id="IPR000121">
    <property type="entry name" value="PEP_util_C"/>
</dbReference>
<dbReference type="Gene3D" id="3.50.30.10">
    <property type="entry name" value="Phosphohistidine domain"/>
    <property type="match status" value="1"/>
</dbReference>
<evidence type="ECO:0000256" key="1">
    <source>
        <dbReference type="ARBA" id="ARBA00022723"/>
    </source>
</evidence>
<name>A0A1Z4VN70_9GAMM</name>
<organism evidence="3 4">
    <name type="scientific">Thiohalobacter thiocyanaticus</name>
    <dbReference type="NCBI Taxonomy" id="585455"/>
    <lineage>
        <taxon>Bacteria</taxon>
        <taxon>Pseudomonadati</taxon>
        <taxon>Pseudomonadota</taxon>
        <taxon>Gammaproteobacteria</taxon>
        <taxon>Thiohalobacterales</taxon>
        <taxon>Thiohalobacteraceae</taxon>
        <taxon>Thiohalobacter</taxon>
    </lineage>
</organism>
<dbReference type="Gene3D" id="3.20.20.60">
    <property type="entry name" value="Phosphoenolpyruvate-binding domains"/>
    <property type="match status" value="1"/>
</dbReference>
<keyword evidence="3" id="KW-0670">Pyruvate</keyword>
<dbReference type="SUPFAM" id="SSF51621">
    <property type="entry name" value="Phosphoenolpyruvate/pyruvate domain"/>
    <property type="match status" value="1"/>
</dbReference>
<dbReference type="GO" id="GO:0046872">
    <property type="term" value="F:metal ion binding"/>
    <property type="evidence" value="ECO:0007669"/>
    <property type="project" value="UniProtKB-KW"/>
</dbReference>
<reference evidence="3 4" key="1">
    <citation type="submission" date="2017-05" db="EMBL/GenBank/DDBJ databases">
        <title>Thiocyanate degradation by Thiohalobacter thiocyanaticus FOKN1.</title>
        <authorList>
            <person name="Oshiki M."/>
            <person name="Fukushima T."/>
            <person name="Kawano S."/>
            <person name="Nakagawa J."/>
        </authorList>
    </citation>
    <scope>NUCLEOTIDE SEQUENCE [LARGE SCALE GENOMIC DNA]</scope>
    <source>
        <strain evidence="3 4">FOKN1</strain>
    </source>
</reference>
<feature type="domain" description="PEP-utilising enzyme C-terminal" evidence="2">
    <location>
        <begin position="122"/>
        <end position="391"/>
    </location>
</feature>
<dbReference type="RefSeq" id="WP_096364720.1">
    <property type="nucleotide sequence ID" value="NZ_AP018052.1"/>
</dbReference>
<dbReference type="InterPro" id="IPR015813">
    <property type="entry name" value="Pyrv/PenolPyrv_kinase-like_dom"/>
</dbReference>
<dbReference type="InterPro" id="IPR040442">
    <property type="entry name" value="Pyrv_kinase-like_dom_sf"/>
</dbReference>
<dbReference type="PANTHER" id="PTHR46244">
    <property type="entry name" value="PHOSPHOENOLPYRUVATE-PROTEIN PHOSPHOTRANSFERASE"/>
    <property type="match status" value="1"/>
</dbReference>
<dbReference type="SUPFAM" id="SSF52009">
    <property type="entry name" value="Phosphohistidine domain"/>
    <property type="match status" value="1"/>
</dbReference>
<gene>
    <name evidence="3" type="ORF">FOKN1_0659</name>
</gene>
<keyword evidence="1" id="KW-0479">Metal-binding</keyword>
<dbReference type="OrthoDB" id="5779591at2"/>
<dbReference type="PRINTS" id="PR01736">
    <property type="entry name" value="PHPHTRNFRASE"/>
</dbReference>
<dbReference type="Proteomes" id="UP000218765">
    <property type="component" value="Chromosome"/>
</dbReference>
<sequence length="430" mass="46418">MPSEPIIHGMPYFPGRAAGRLHTRPDSLTGQHIALITPGDIRHITGLPAGFLIVEPTPFSHAMITLLGLGIPTVLIEAGQAQALQTGMPVGIDGMTGEIGINAGIPARHAPSPRQRRPGARLNTVDGTRVRLLASVRSAAAARQAAAAGASGIGLVRSEFLSPQDGTIPDADFYRRSFRDLLDAAAPLPVTVRLLDLAADKLPAWLPPTPRLGEPLGLQGVRLYHTRPIQQVIRDQLTALAELADTHSIRLLLPFIVRLEELQCWQTMARRRLPDSVRIGAMAETLAAVLDIPHLLDSADFVAIGCNDLMQAVFSADRDEPVLRHYLDPYAPVLFRLFRQIAASAGERLERIQLCGVLAQIQGVLPVLLGLGYRNFSVDAPFIPHLADTIAGISLSDCEALAADICTARTTQQSLEILQLDSQRHPPYLA</sequence>
<protein>
    <submittedName>
        <fullName evidence="3">Phosphoenolpyruvate-protein phosphotransferase</fullName>
    </submittedName>
</protein>
<dbReference type="GO" id="GO:0016772">
    <property type="term" value="F:transferase activity, transferring phosphorus-containing groups"/>
    <property type="evidence" value="ECO:0007669"/>
    <property type="project" value="InterPro"/>
</dbReference>
<dbReference type="AlphaFoldDB" id="A0A1Z4VN70"/>
<dbReference type="InterPro" id="IPR036637">
    <property type="entry name" value="Phosphohistidine_dom_sf"/>
</dbReference>
<proteinExistence type="predicted"/>
<keyword evidence="3" id="KW-0808">Transferase</keyword>
<accession>A0A1Z4VN70</accession>
<dbReference type="InterPro" id="IPR050499">
    <property type="entry name" value="PEP-utilizing_PTS_enzyme"/>
</dbReference>
<evidence type="ECO:0000259" key="2">
    <source>
        <dbReference type="Pfam" id="PF02896"/>
    </source>
</evidence>
<evidence type="ECO:0000313" key="4">
    <source>
        <dbReference type="Proteomes" id="UP000218765"/>
    </source>
</evidence>